<comment type="caution">
    <text evidence="3">The sequence shown here is derived from an EMBL/GenBank/DDBJ whole genome shotgun (WGS) entry which is preliminary data.</text>
</comment>
<evidence type="ECO:0000313" key="4">
    <source>
        <dbReference type="Proteomes" id="UP001595660"/>
    </source>
</evidence>
<dbReference type="InterPro" id="IPR015943">
    <property type="entry name" value="WD40/YVTN_repeat-like_dom_sf"/>
</dbReference>
<dbReference type="InterPro" id="IPR011047">
    <property type="entry name" value="Quinoprotein_ADH-like_sf"/>
</dbReference>
<dbReference type="SMART" id="SM00564">
    <property type="entry name" value="PQQ"/>
    <property type="match status" value="6"/>
</dbReference>
<name>A0ABD5NIC7_9EURY</name>
<dbReference type="InterPro" id="IPR018391">
    <property type="entry name" value="PQQ_b-propeller_rpt"/>
</dbReference>
<dbReference type="Proteomes" id="UP001595660">
    <property type="component" value="Unassembled WGS sequence"/>
</dbReference>
<protein>
    <submittedName>
        <fullName evidence="3">PQQ-binding-like beta-propeller repeat protein</fullName>
    </submittedName>
</protein>
<dbReference type="SUPFAM" id="SSF50998">
    <property type="entry name" value="Quinoprotein alcohol dehydrogenase-like"/>
    <property type="match status" value="1"/>
</dbReference>
<dbReference type="Pfam" id="PF13360">
    <property type="entry name" value="PQQ_2"/>
    <property type="match status" value="1"/>
</dbReference>
<evidence type="ECO:0000256" key="1">
    <source>
        <dbReference type="SAM" id="MobiDB-lite"/>
    </source>
</evidence>
<dbReference type="PANTHER" id="PTHR34512:SF30">
    <property type="entry name" value="OUTER MEMBRANE PROTEIN ASSEMBLY FACTOR BAMB"/>
    <property type="match status" value="1"/>
</dbReference>
<dbReference type="Gene3D" id="2.40.10.480">
    <property type="match status" value="2"/>
</dbReference>
<dbReference type="SUPFAM" id="SSF69304">
    <property type="entry name" value="Tricorn protease N-terminal domain"/>
    <property type="match status" value="1"/>
</dbReference>
<feature type="compositionally biased region" description="Gly residues" evidence="1">
    <location>
        <begin position="53"/>
        <end position="70"/>
    </location>
</feature>
<dbReference type="InterPro" id="IPR002372">
    <property type="entry name" value="PQQ_rpt_dom"/>
</dbReference>
<organism evidence="3 4">
    <name type="scientific">Halobacterium litoreum</name>
    <dbReference type="NCBI Taxonomy" id="2039234"/>
    <lineage>
        <taxon>Archaea</taxon>
        <taxon>Methanobacteriati</taxon>
        <taxon>Methanobacteriota</taxon>
        <taxon>Stenosarchaea group</taxon>
        <taxon>Halobacteria</taxon>
        <taxon>Halobacteriales</taxon>
        <taxon>Halobacteriaceae</taxon>
        <taxon>Halobacterium</taxon>
    </lineage>
</organism>
<gene>
    <name evidence="3" type="ORF">ACFOKC_14250</name>
</gene>
<dbReference type="RefSeq" id="WP_232569590.1">
    <property type="nucleotide sequence ID" value="NZ_CP089466.1"/>
</dbReference>
<dbReference type="AlphaFoldDB" id="A0ABD5NIC7"/>
<evidence type="ECO:0000313" key="3">
    <source>
        <dbReference type="EMBL" id="MFC3478889.1"/>
    </source>
</evidence>
<dbReference type="Gene3D" id="2.130.10.10">
    <property type="entry name" value="YVTN repeat-like/Quinoprotein amine dehydrogenase"/>
    <property type="match status" value="1"/>
</dbReference>
<feature type="region of interest" description="Disordered" evidence="1">
    <location>
        <begin position="113"/>
        <end position="133"/>
    </location>
</feature>
<dbReference type="GeneID" id="69118098"/>
<proteinExistence type="predicted"/>
<feature type="domain" description="Pyrrolo-quinoline quinone repeat" evidence="2">
    <location>
        <begin position="71"/>
        <end position="272"/>
    </location>
</feature>
<dbReference type="PANTHER" id="PTHR34512">
    <property type="entry name" value="CELL SURFACE PROTEIN"/>
    <property type="match status" value="1"/>
</dbReference>
<accession>A0ABD5NIC7</accession>
<dbReference type="PROSITE" id="PS51257">
    <property type="entry name" value="PROKAR_LIPOPROTEIN"/>
    <property type="match status" value="1"/>
</dbReference>
<feature type="region of interest" description="Disordered" evidence="1">
    <location>
        <begin position="27"/>
        <end position="74"/>
    </location>
</feature>
<sequence>MVGRRDALALVGSALAGTVAGCSALSGGTDGGSDTTAPEPDSPSFDGPAWPSPGGGPRNRGQAAGGTGPEDGGRVAWTTTLSSLSMYGPTLAGNTLFHGDVGTLEAFAAADGSTRWSREPTQANTPTFHDGSVYAPSADDGLVAADAVSGDTTWRFGQSGAFAPTTTVADDTLYAVTRDGRVLALDPATREERWRTDAGSVNAIGVADGVVYARAGPGLAAFVDGEFEWRLDIPGGSDLPVVGDDNVYARDVAAGGTVYAVDRTSGERQWTYEGGGDSFAPSVAYADGRVAFAAGSTVAVLDAATGDPVWEKSTDGAGGVAVGGDTVYAALPDALAAFDAADGTQRWRASVGADTTVAGAGQPLVVGDRVYAPLGTTLAAIDPA</sequence>
<evidence type="ECO:0000259" key="2">
    <source>
        <dbReference type="Pfam" id="PF13360"/>
    </source>
</evidence>
<keyword evidence="4" id="KW-1185">Reference proteome</keyword>
<dbReference type="EMBL" id="JBHRWN010000002">
    <property type="protein sequence ID" value="MFC3478889.1"/>
    <property type="molecule type" value="Genomic_DNA"/>
</dbReference>
<reference evidence="3 4" key="1">
    <citation type="journal article" date="2019" name="Int. J. Syst. Evol. Microbiol.">
        <title>The Global Catalogue of Microorganisms (GCM) 10K type strain sequencing project: providing services to taxonomists for standard genome sequencing and annotation.</title>
        <authorList>
            <consortium name="The Broad Institute Genomics Platform"/>
            <consortium name="The Broad Institute Genome Sequencing Center for Infectious Disease"/>
            <person name="Wu L."/>
            <person name="Ma J."/>
        </authorList>
    </citation>
    <scope>NUCLEOTIDE SEQUENCE [LARGE SCALE GENOMIC DNA]</scope>
    <source>
        <strain evidence="3 4">CGMCC 1.12562</strain>
    </source>
</reference>